<reference evidence="11" key="1">
    <citation type="submission" date="2015-03" db="EMBL/GenBank/DDBJ databases">
        <title>MIGS Cultured Bacterial/Archaeal sample from Brevibacillus laterosporus.</title>
        <authorList>
            <person name="Zeng D."/>
            <person name="Zhu L."/>
            <person name="Dong G."/>
            <person name="Ye W."/>
            <person name="Ren D."/>
            <person name="Wu L."/>
            <person name="Xu J."/>
            <person name="Li G."/>
            <person name="Guo L."/>
        </authorList>
    </citation>
    <scope>NUCLEOTIDE SEQUENCE</scope>
    <source>
        <strain evidence="11">B9</strain>
    </source>
</reference>
<evidence type="ECO:0000256" key="3">
    <source>
        <dbReference type="ARBA" id="ARBA00022475"/>
    </source>
</evidence>
<evidence type="ECO:0000256" key="5">
    <source>
        <dbReference type="ARBA" id="ARBA00022692"/>
    </source>
</evidence>
<feature type="transmembrane region" description="Helical" evidence="9">
    <location>
        <begin position="32"/>
        <end position="56"/>
    </location>
</feature>
<dbReference type="RefSeq" id="WP_031413906.1">
    <property type="nucleotide sequence ID" value="NZ_CP011074.1"/>
</dbReference>
<feature type="transmembrane region" description="Helical" evidence="9">
    <location>
        <begin position="378"/>
        <end position="397"/>
    </location>
</feature>
<dbReference type="PROSITE" id="PS51105">
    <property type="entry name" value="PTS_EIIC_TYPE_3"/>
    <property type="match status" value="1"/>
</dbReference>
<evidence type="ECO:0000256" key="9">
    <source>
        <dbReference type="SAM" id="Phobius"/>
    </source>
</evidence>
<feature type="transmembrane region" description="Helical" evidence="9">
    <location>
        <begin position="161"/>
        <end position="185"/>
    </location>
</feature>
<feature type="transmembrane region" description="Helical" evidence="9">
    <location>
        <begin position="215"/>
        <end position="239"/>
    </location>
</feature>
<accession>A0A0F7EHB9</accession>
<comment type="function">
    <text evidence="8">The phosphoenolpyruvate-dependent sugar phosphotransferase system (PTS), a major carbohydrate active -transport system, catalyzes the phosphorylation of incoming sugar substrates concomitant with their translocation across the cell membrane.</text>
</comment>
<dbReference type="Pfam" id="PF02378">
    <property type="entry name" value="PTS_EIIC"/>
    <property type="match status" value="1"/>
</dbReference>
<dbReference type="InterPro" id="IPR003352">
    <property type="entry name" value="PTS_EIIC"/>
</dbReference>
<keyword evidence="3 8" id="KW-1003">Cell membrane</keyword>
<feature type="transmembrane region" description="Helical" evidence="9">
    <location>
        <begin position="127"/>
        <end position="149"/>
    </location>
</feature>
<keyword evidence="6 9" id="KW-1133">Transmembrane helix</keyword>
<dbReference type="GO" id="GO:0008982">
    <property type="term" value="F:protein-N(PI)-phosphohistidine-sugar phosphotransferase activity"/>
    <property type="evidence" value="ECO:0007669"/>
    <property type="project" value="UniProtKB-UniRule"/>
</dbReference>
<evidence type="ECO:0000256" key="2">
    <source>
        <dbReference type="ARBA" id="ARBA00022448"/>
    </source>
</evidence>
<feature type="domain" description="PTS EIIC type-3" evidence="10">
    <location>
        <begin position="9"/>
        <end position="396"/>
    </location>
</feature>
<keyword evidence="7 8" id="KW-0472">Membrane</keyword>
<name>A0A0F7EHB9_BRELA</name>
<keyword evidence="5 9" id="KW-0812">Transmembrane</keyword>
<comment type="subcellular location">
    <subcellularLocation>
        <location evidence="1">Cell membrane</location>
        <topology evidence="1">Multi-pass membrane protein</topology>
    </subcellularLocation>
</comment>
<evidence type="ECO:0000313" key="11">
    <source>
        <dbReference type="EMBL" id="AKF94734.1"/>
    </source>
</evidence>
<evidence type="ECO:0000256" key="1">
    <source>
        <dbReference type="ARBA" id="ARBA00004651"/>
    </source>
</evidence>
<dbReference type="InterPro" id="IPR004501">
    <property type="entry name" value="PTS_EIIC_3"/>
</dbReference>
<protein>
    <recommendedName>
        <fullName evidence="8">Permease IIC component</fullName>
    </recommendedName>
</protein>
<feature type="transmembrane region" description="Helical" evidence="9">
    <location>
        <begin position="353"/>
        <end position="372"/>
    </location>
</feature>
<dbReference type="PANTHER" id="PTHR33989:SF4">
    <property type="entry name" value="PTS SYSTEM N,N'-DIACETYLCHITOBIOSE-SPECIFIC EIIC COMPONENT"/>
    <property type="match status" value="1"/>
</dbReference>
<sequence>MMEKIMTFMNESFSPRVNKITKNPWVSSIQDAVMTILPLILVGSLITIVSLLNSIFSWLPDFSLINTFTFGLLGLFVSFLIPYFIMEKKKLDNKKLIAGSTGLALYLFLLSPVILENGQIQFMLDRFGATGMFLSLIVGLFVGFVLVQFSKFSFFSEDSSIPDFIIVWFDTLIPITLIMLSGWLIGVQAKIDFFEVILSIFKPLSSIVQSYPGFILSVFIPAFLYTFGISGWVMMPVIYPVYLSGLAENAQVVASGGTPSNIAVMETLYAFTSMGGIGTTLPLVIMMFFLGKSMRMKAIGQATIVPSIFNINEPLMFGAPIVFNPFLMIPMWITAIVIPSITYWVLHAGWVSIPAKTFMLWYVPMPISSYLATQDWRAIVLAMILFVVAFIIFFPFFKAYDIQERKKELEVIESEK</sequence>
<feature type="transmembrane region" description="Helical" evidence="9">
    <location>
        <begin position="191"/>
        <end position="208"/>
    </location>
</feature>
<evidence type="ECO:0000259" key="10">
    <source>
        <dbReference type="PROSITE" id="PS51105"/>
    </source>
</evidence>
<dbReference type="GO" id="GO:0009401">
    <property type="term" value="P:phosphoenolpyruvate-dependent sugar phosphotransferase system"/>
    <property type="evidence" value="ECO:0007669"/>
    <property type="project" value="InterPro"/>
</dbReference>
<keyword evidence="4 8" id="KW-0762">Sugar transport</keyword>
<organism evidence="11">
    <name type="scientific">Brevibacillus laterosporus</name>
    <name type="common">Bacillus laterosporus</name>
    <dbReference type="NCBI Taxonomy" id="1465"/>
    <lineage>
        <taxon>Bacteria</taxon>
        <taxon>Bacillati</taxon>
        <taxon>Bacillota</taxon>
        <taxon>Bacilli</taxon>
        <taxon>Bacillales</taxon>
        <taxon>Paenibacillaceae</taxon>
        <taxon>Brevibacillus</taxon>
    </lineage>
</organism>
<keyword evidence="2 8" id="KW-0813">Transport</keyword>
<evidence type="ECO:0000256" key="7">
    <source>
        <dbReference type="ARBA" id="ARBA00023136"/>
    </source>
</evidence>
<feature type="transmembrane region" description="Helical" evidence="9">
    <location>
        <begin position="62"/>
        <end position="84"/>
    </location>
</feature>
<dbReference type="InterPro" id="IPR004796">
    <property type="entry name" value="PTS_IIC_cello"/>
</dbReference>
<evidence type="ECO:0000256" key="8">
    <source>
        <dbReference type="PIRNR" id="PIRNR006351"/>
    </source>
</evidence>
<gene>
    <name evidence="11" type="ORF">EX87_14665</name>
</gene>
<evidence type="ECO:0000256" key="4">
    <source>
        <dbReference type="ARBA" id="ARBA00022597"/>
    </source>
</evidence>
<dbReference type="PIRSF" id="PIRSF006351">
    <property type="entry name" value="PTS_EIIC-Cellobiose"/>
    <property type="match status" value="1"/>
</dbReference>
<dbReference type="InterPro" id="IPR051088">
    <property type="entry name" value="PTS_Sugar-EIIC/EIIB"/>
</dbReference>
<dbReference type="PANTHER" id="PTHR33989">
    <property type="match status" value="1"/>
</dbReference>
<evidence type="ECO:0000256" key="6">
    <source>
        <dbReference type="ARBA" id="ARBA00022989"/>
    </source>
</evidence>
<dbReference type="EMBL" id="CP011074">
    <property type="protein sequence ID" value="AKF94734.1"/>
    <property type="molecule type" value="Genomic_DNA"/>
</dbReference>
<dbReference type="GO" id="GO:1902815">
    <property type="term" value="P:N,N'-diacetylchitobiose import"/>
    <property type="evidence" value="ECO:0007669"/>
    <property type="project" value="TreeGrafter"/>
</dbReference>
<dbReference type="GO" id="GO:0005886">
    <property type="term" value="C:plasma membrane"/>
    <property type="evidence" value="ECO:0007669"/>
    <property type="project" value="UniProtKB-SubCell"/>
</dbReference>
<dbReference type="AlphaFoldDB" id="A0A0F7EHB9"/>
<proteinExistence type="predicted"/>
<feature type="transmembrane region" description="Helical" evidence="9">
    <location>
        <begin position="268"/>
        <end position="290"/>
    </location>
</feature>
<feature type="transmembrane region" description="Helical" evidence="9">
    <location>
        <begin position="96"/>
        <end position="115"/>
    </location>
</feature>